<evidence type="ECO:0000313" key="6">
    <source>
        <dbReference type="EMBL" id="SUN02182.1"/>
    </source>
</evidence>
<evidence type="ECO:0000256" key="1">
    <source>
        <dbReference type="ARBA" id="ARBA00023015"/>
    </source>
</evidence>
<evidence type="ECO:0000256" key="2">
    <source>
        <dbReference type="ARBA" id="ARBA00023125"/>
    </source>
</evidence>
<evidence type="ECO:0000313" key="5">
    <source>
        <dbReference type="EMBL" id="KIX91733.1"/>
    </source>
</evidence>
<dbReference type="SUPFAM" id="SSF46785">
    <property type="entry name" value="Winged helix' DNA-binding domain"/>
    <property type="match status" value="1"/>
</dbReference>
<dbReference type="AlphaFoldDB" id="A0A0D6XV53"/>
<dbReference type="STRING" id="569857.TP70_00825"/>
<evidence type="ECO:0000313" key="8">
    <source>
        <dbReference type="Proteomes" id="UP000032366"/>
    </source>
</evidence>
<keyword evidence="1" id="KW-0805">Transcription regulation</keyword>
<dbReference type="InterPro" id="IPR055166">
    <property type="entry name" value="Transc_reg_Sar_Rot_HTH"/>
</dbReference>
<reference evidence="5 8" key="1">
    <citation type="submission" date="2015-01" db="EMBL/GenBank/DDBJ databases">
        <authorList>
            <person name="Guo J."/>
        </authorList>
    </citation>
    <scope>NUCLEOTIDE SEQUENCE [LARGE SCALE GENOMIC DNA]</scope>
    <source>
        <strain evidence="5 8">DSM 22147</strain>
    </source>
</reference>
<proteinExistence type="predicted"/>
<dbReference type="GO" id="GO:0006355">
    <property type="term" value="P:regulation of DNA-templated transcription"/>
    <property type="evidence" value="ECO:0007669"/>
    <property type="project" value="InterPro"/>
</dbReference>
<protein>
    <submittedName>
        <fullName evidence="6">Accessory regulator A</fullName>
    </submittedName>
    <submittedName>
        <fullName evidence="5">Transcriptional regulator</fullName>
    </submittedName>
</protein>
<keyword evidence="8" id="KW-1185">Reference proteome</keyword>
<accession>A0A0D6XV53</accession>
<name>A0A0D6XV53_9STAP</name>
<evidence type="ECO:0000259" key="4">
    <source>
        <dbReference type="Pfam" id="PF22381"/>
    </source>
</evidence>
<dbReference type="EMBL" id="UHDT01000005">
    <property type="protein sequence ID" value="SUN02218.1"/>
    <property type="molecule type" value="Genomic_DNA"/>
</dbReference>
<dbReference type="Proteomes" id="UP000254100">
    <property type="component" value="Unassembled WGS sequence"/>
</dbReference>
<dbReference type="InterPro" id="IPR010166">
    <property type="entry name" value="SarA/Rot_dom"/>
</dbReference>
<dbReference type="Proteomes" id="UP000032366">
    <property type="component" value="Unassembled WGS sequence"/>
</dbReference>
<dbReference type="GO" id="GO:0003677">
    <property type="term" value="F:DNA binding"/>
    <property type="evidence" value="ECO:0007669"/>
    <property type="project" value="UniProtKB-KW"/>
</dbReference>
<evidence type="ECO:0000313" key="7">
    <source>
        <dbReference type="EMBL" id="SUN02218.1"/>
    </source>
</evidence>
<dbReference type="EMBL" id="UHDT01000004">
    <property type="protein sequence ID" value="SUN02182.1"/>
    <property type="molecule type" value="Genomic_DNA"/>
</dbReference>
<dbReference type="RefSeq" id="WP_042740072.1">
    <property type="nucleotide sequence ID" value="NZ_JXWY01000004.1"/>
</dbReference>
<dbReference type="OrthoDB" id="9799747at2"/>
<feature type="domain" description="Transcriptional regulator SarA/SarZ/Rot-like helix-turn-helix" evidence="4">
    <location>
        <begin position="22"/>
        <end position="107"/>
    </location>
</feature>
<organism evidence="6 9">
    <name type="scientific">Staphylococcus microti</name>
    <dbReference type="NCBI Taxonomy" id="569857"/>
    <lineage>
        <taxon>Bacteria</taxon>
        <taxon>Bacillati</taxon>
        <taxon>Bacillota</taxon>
        <taxon>Bacilli</taxon>
        <taxon>Bacillales</taxon>
        <taxon>Staphylococcaceae</taxon>
        <taxon>Staphylococcus</taxon>
    </lineage>
</organism>
<dbReference type="NCBIfam" id="TIGR01889">
    <property type="entry name" value="Staph_reg_Sar"/>
    <property type="match status" value="1"/>
</dbReference>
<dbReference type="Gene3D" id="1.10.10.10">
    <property type="entry name" value="Winged helix-like DNA-binding domain superfamily/Winged helix DNA-binding domain"/>
    <property type="match status" value="1"/>
</dbReference>
<gene>
    <name evidence="6" type="primary">sarA_2</name>
    <name evidence="7" type="synonym">sarA_3</name>
    <name evidence="6" type="ORF">NCTC13832_02421</name>
    <name evidence="7" type="ORF">NCTC13832_02457</name>
    <name evidence="5" type="ORF">TP70_00825</name>
</gene>
<keyword evidence="3" id="KW-0804">Transcription</keyword>
<keyword evidence="2" id="KW-0238">DNA-binding</keyword>
<sequence>MSMPKIENSFELLITMMHIDELKKMIKNEFHITLEEFSVLTYLNEKKASEYYLKDLINNLSYNQPRIVNAVKTLSSDGYFDKCRSTHDERMILILINDFQREKITNLLNEINVKIKSLKK</sequence>
<dbReference type="EMBL" id="JXWY01000004">
    <property type="protein sequence ID" value="KIX91733.1"/>
    <property type="molecule type" value="Genomic_DNA"/>
</dbReference>
<reference evidence="6 9" key="2">
    <citation type="submission" date="2018-06" db="EMBL/GenBank/DDBJ databases">
        <authorList>
            <consortium name="Pathogen Informatics"/>
            <person name="Doyle S."/>
        </authorList>
    </citation>
    <scope>NUCLEOTIDE SEQUENCE [LARGE SCALE GENOMIC DNA]</scope>
    <source>
        <strain evidence="6 9">NCTC13832</strain>
    </source>
</reference>
<dbReference type="InterPro" id="IPR036388">
    <property type="entry name" value="WH-like_DNA-bd_sf"/>
</dbReference>
<dbReference type="Pfam" id="PF22381">
    <property type="entry name" value="Staph_reg_Sar_Rot"/>
    <property type="match status" value="1"/>
</dbReference>
<evidence type="ECO:0000256" key="3">
    <source>
        <dbReference type="ARBA" id="ARBA00023163"/>
    </source>
</evidence>
<evidence type="ECO:0000313" key="9">
    <source>
        <dbReference type="Proteomes" id="UP000254100"/>
    </source>
</evidence>
<dbReference type="InterPro" id="IPR036390">
    <property type="entry name" value="WH_DNA-bd_sf"/>
</dbReference>